<dbReference type="GO" id="GO:0016020">
    <property type="term" value="C:membrane"/>
    <property type="evidence" value="ECO:0007669"/>
    <property type="project" value="UniProtKB-SubCell"/>
</dbReference>
<feature type="transmembrane region" description="Helical" evidence="5">
    <location>
        <begin position="258"/>
        <end position="278"/>
    </location>
</feature>
<dbReference type="Gene3D" id="1.10.3720.10">
    <property type="entry name" value="MetI-like"/>
    <property type="match status" value="1"/>
</dbReference>
<proteinExistence type="predicted"/>
<evidence type="ECO:0000256" key="1">
    <source>
        <dbReference type="ARBA" id="ARBA00004141"/>
    </source>
</evidence>
<protein>
    <recommendedName>
        <fullName evidence="7">ABC transporter permease subunit</fullName>
    </recommendedName>
</protein>
<reference evidence="6" key="1">
    <citation type="journal article" date="2020" name="mSystems">
        <title>Genome- and Community-Level Interaction Insights into Carbon Utilization and Element Cycling Functions of Hydrothermarchaeota in Hydrothermal Sediment.</title>
        <authorList>
            <person name="Zhou Z."/>
            <person name="Liu Y."/>
            <person name="Xu W."/>
            <person name="Pan J."/>
            <person name="Luo Z.H."/>
            <person name="Li M."/>
        </authorList>
    </citation>
    <scope>NUCLEOTIDE SEQUENCE [LARGE SCALE GENOMIC DNA]</scope>
    <source>
        <strain evidence="6">HyVt-577</strain>
    </source>
</reference>
<feature type="transmembrane region" description="Helical" evidence="5">
    <location>
        <begin position="51"/>
        <end position="73"/>
    </location>
</feature>
<dbReference type="InterPro" id="IPR035906">
    <property type="entry name" value="MetI-like_sf"/>
</dbReference>
<evidence type="ECO:0000313" key="6">
    <source>
        <dbReference type="EMBL" id="HGY56194.1"/>
    </source>
</evidence>
<dbReference type="Proteomes" id="UP000885779">
    <property type="component" value="Unassembled WGS sequence"/>
</dbReference>
<evidence type="ECO:0000256" key="2">
    <source>
        <dbReference type="ARBA" id="ARBA00022692"/>
    </source>
</evidence>
<dbReference type="AlphaFoldDB" id="A0A7V4WVC1"/>
<comment type="subcellular location">
    <subcellularLocation>
        <location evidence="1">Membrane</location>
        <topology evidence="1">Multi-pass membrane protein</topology>
    </subcellularLocation>
</comment>
<organism evidence="6">
    <name type="scientific">Caldithrix abyssi</name>
    <dbReference type="NCBI Taxonomy" id="187145"/>
    <lineage>
        <taxon>Bacteria</taxon>
        <taxon>Pseudomonadati</taxon>
        <taxon>Calditrichota</taxon>
        <taxon>Calditrichia</taxon>
        <taxon>Calditrichales</taxon>
        <taxon>Calditrichaceae</taxon>
        <taxon>Caldithrix</taxon>
    </lineage>
</organism>
<name>A0A7V4WVC1_CALAY</name>
<feature type="transmembrane region" description="Helical" evidence="5">
    <location>
        <begin position="122"/>
        <end position="142"/>
    </location>
</feature>
<feature type="transmembrane region" description="Helical" evidence="5">
    <location>
        <begin position="189"/>
        <end position="211"/>
    </location>
</feature>
<feature type="transmembrane region" description="Helical" evidence="5">
    <location>
        <begin position="85"/>
        <end position="110"/>
    </location>
</feature>
<evidence type="ECO:0000256" key="4">
    <source>
        <dbReference type="ARBA" id="ARBA00023136"/>
    </source>
</evidence>
<evidence type="ECO:0000256" key="5">
    <source>
        <dbReference type="SAM" id="Phobius"/>
    </source>
</evidence>
<dbReference type="EMBL" id="DRQG01000103">
    <property type="protein sequence ID" value="HGY56194.1"/>
    <property type="molecule type" value="Genomic_DNA"/>
</dbReference>
<sequence length="287" mass="32916">MKTKFKQIFEKLYAQKDKLWLVIWLGGLLLVWGWNLLFLNRPALQRIETGFINSFMIALLVLVFSLALSWITVNSLLLPHRWLRTLFVFLLNILRSIPQIVGILFGYVGITLLLQQGKLQSTFTVLVLMAIVVSLFVFQELVDLMRERVRHFHKSDFYQAMLVRGIAESRIINYDILWMNSRVHIFNKLIAIFGVAIFLQCSVDFIISIGLSTTLSSIDLPVTLGTLLANIDSKQDILAIGNSLMHPSYISKIFFEHLQGVTVAFLIVFSLLSIYKIANGFTERFKL</sequence>
<evidence type="ECO:0008006" key="7">
    <source>
        <dbReference type="Google" id="ProtNLM"/>
    </source>
</evidence>
<keyword evidence="2 5" id="KW-0812">Transmembrane</keyword>
<accession>A0A7V4WVC1</accession>
<keyword evidence="4 5" id="KW-0472">Membrane</keyword>
<comment type="caution">
    <text evidence="6">The sequence shown here is derived from an EMBL/GenBank/DDBJ whole genome shotgun (WGS) entry which is preliminary data.</text>
</comment>
<gene>
    <name evidence="6" type="ORF">ENK44_10855</name>
</gene>
<dbReference type="SUPFAM" id="SSF161098">
    <property type="entry name" value="MetI-like"/>
    <property type="match status" value="1"/>
</dbReference>
<feature type="transmembrane region" description="Helical" evidence="5">
    <location>
        <begin position="21"/>
        <end position="39"/>
    </location>
</feature>
<keyword evidence="3 5" id="KW-1133">Transmembrane helix</keyword>
<evidence type="ECO:0000256" key="3">
    <source>
        <dbReference type="ARBA" id="ARBA00022989"/>
    </source>
</evidence>